<feature type="domain" description="Thioesterase putative" evidence="1">
    <location>
        <begin position="13"/>
        <end position="155"/>
    </location>
</feature>
<organism evidence="2 3">
    <name type="scientific">Candidatus Macondimonas diazotrophica</name>
    <dbReference type="NCBI Taxonomy" id="2305248"/>
    <lineage>
        <taxon>Bacteria</taxon>
        <taxon>Pseudomonadati</taxon>
        <taxon>Pseudomonadota</taxon>
        <taxon>Gammaproteobacteria</taxon>
        <taxon>Chromatiales</taxon>
        <taxon>Ectothiorhodospiraceae</taxon>
        <taxon>Candidatus Macondimonas</taxon>
    </lineage>
</organism>
<evidence type="ECO:0000259" key="1">
    <source>
        <dbReference type="Pfam" id="PF09500"/>
    </source>
</evidence>
<evidence type="ECO:0000313" key="3">
    <source>
        <dbReference type="Proteomes" id="UP000297890"/>
    </source>
</evidence>
<proteinExistence type="predicted"/>
<evidence type="ECO:0000313" key="2">
    <source>
        <dbReference type="EMBL" id="TFZ81739.1"/>
    </source>
</evidence>
<comment type="caution">
    <text evidence="2">The sequence shown here is derived from an EMBL/GenBank/DDBJ whole genome shotgun (WGS) entry which is preliminary data.</text>
</comment>
<dbReference type="InterPro" id="IPR012660">
    <property type="entry name" value="YiiD_C"/>
</dbReference>
<dbReference type="AlphaFoldDB" id="A0A4Z0F676"/>
<dbReference type="OrthoDB" id="572024at2"/>
<sequence length="165" mass="18080">MASAAPKSTTAEETLSAILRNGIPLTGFMGVTIHDCNAEHLRLAAPYEPNRNHKGAAFGGSLAALAVVTGWSVVELACRERDLDAEVVIGRLDVNYLAPITCVMVSRCVRPDPETLKRFVDNFMIRGKAVMDLEIIIEGERSAHSVMSRARYVALRRKSERDAKN</sequence>
<dbReference type="EMBL" id="SRIO01000016">
    <property type="protein sequence ID" value="TFZ81739.1"/>
    <property type="molecule type" value="Genomic_DNA"/>
</dbReference>
<dbReference type="Pfam" id="PF09500">
    <property type="entry name" value="YiiD_C"/>
    <property type="match status" value="1"/>
</dbReference>
<dbReference type="Proteomes" id="UP000297890">
    <property type="component" value="Unassembled WGS sequence"/>
</dbReference>
<dbReference type="RefSeq" id="WP_135282508.1">
    <property type="nucleotide sequence ID" value="NZ_SRIO01000016.1"/>
</dbReference>
<dbReference type="NCBIfam" id="TIGR02447">
    <property type="entry name" value="yiiD_Cterm"/>
    <property type="match status" value="1"/>
</dbReference>
<reference evidence="2 3" key="1">
    <citation type="journal article" date="2019" name="ISME J.">
        <title>Candidatus Macondimonas diazotrophica, a novel gammaproteobacterial genus dominating crude-oil-contaminated coastal sediments.</title>
        <authorList>
            <person name="Karthikeyan S."/>
            <person name="Konstantinidis K."/>
        </authorList>
    </citation>
    <scope>NUCLEOTIDE SEQUENCE [LARGE SCALE GENOMIC DNA]</scope>
    <source>
        <strain evidence="2 3">KTK01</strain>
    </source>
</reference>
<gene>
    <name evidence="2" type="ORF">E4680_11225</name>
</gene>
<name>A0A4Z0F676_9GAMM</name>
<dbReference type="InterPro" id="IPR029069">
    <property type="entry name" value="HotDog_dom_sf"/>
</dbReference>
<dbReference type="SUPFAM" id="SSF54637">
    <property type="entry name" value="Thioesterase/thiol ester dehydrase-isomerase"/>
    <property type="match status" value="1"/>
</dbReference>
<accession>A0A4Z0F676</accession>
<keyword evidence="3" id="KW-1185">Reference proteome</keyword>
<protein>
    <recommendedName>
        <fullName evidence="1">Thioesterase putative domain-containing protein</fullName>
    </recommendedName>
</protein>
<dbReference type="Gene3D" id="3.10.129.10">
    <property type="entry name" value="Hotdog Thioesterase"/>
    <property type="match status" value="1"/>
</dbReference>